<dbReference type="InterPro" id="IPR014025">
    <property type="entry name" value="Glutaredoxin_subgr"/>
</dbReference>
<proteinExistence type="inferred from homology"/>
<reference evidence="7" key="2">
    <citation type="submission" date="2025-08" db="UniProtKB">
        <authorList>
            <consortium name="RefSeq"/>
        </authorList>
    </citation>
    <scope>IDENTIFICATION</scope>
    <source>
        <tissue evidence="7">Leaf</tissue>
    </source>
</reference>
<accession>A0A6J0JUE4</accession>
<evidence type="ECO:0000256" key="4">
    <source>
        <dbReference type="ARBA" id="ARBA00023284"/>
    </source>
</evidence>
<dbReference type="PANTHER" id="PTHR10168">
    <property type="entry name" value="GLUTAREDOXIN"/>
    <property type="match status" value="1"/>
</dbReference>
<evidence type="ECO:0000313" key="7">
    <source>
        <dbReference type="RefSeq" id="XP_018438691.1"/>
    </source>
</evidence>
<comment type="similarity">
    <text evidence="2">Belongs to the glutaredoxin family. CC-type subfamily.</text>
</comment>
<evidence type="ECO:0000259" key="5">
    <source>
        <dbReference type="Pfam" id="PF00462"/>
    </source>
</evidence>
<dbReference type="GO" id="GO:0005737">
    <property type="term" value="C:cytoplasm"/>
    <property type="evidence" value="ECO:0007669"/>
    <property type="project" value="UniProtKB-SubCell"/>
</dbReference>
<keyword evidence="4" id="KW-0676">Redox-active center</keyword>
<dbReference type="Proteomes" id="UP000504610">
    <property type="component" value="Chromosome 6"/>
</dbReference>
<reference evidence="6" key="1">
    <citation type="journal article" date="2019" name="Database">
        <title>The radish genome database (RadishGD): an integrated information resource for radish genomics.</title>
        <authorList>
            <person name="Yu H.J."/>
            <person name="Baek S."/>
            <person name="Lee Y.J."/>
            <person name="Cho A."/>
            <person name="Mun J.H."/>
        </authorList>
    </citation>
    <scope>NUCLEOTIDE SEQUENCE [LARGE SCALE GENOMIC DNA]</scope>
    <source>
        <strain evidence="6">cv. WK10039</strain>
    </source>
</reference>
<dbReference type="NCBIfam" id="TIGR02189">
    <property type="entry name" value="GlrX-like_plant"/>
    <property type="match status" value="1"/>
</dbReference>
<evidence type="ECO:0000313" key="6">
    <source>
        <dbReference type="Proteomes" id="UP000504610"/>
    </source>
</evidence>
<dbReference type="Pfam" id="PF00462">
    <property type="entry name" value="Glutaredoxin"/>
    <property type="match status" value="1"/>
</dbReference>
<sequence length="103" mass="11194">MERVRDLASKKAAVIFTKSSCCMCHSIKTLFYELGASPAIYELDKDPQGRDMEQALFGAFGSTQAVPAVFIGGGYVGSAKDIISFHVNGSLKKMLKDSKAIWL</sequence>
<protein>
    <submittedName>
        <fullName evidence="7">Glutaredoxin-C12</fullName>
    </submittedName>
</protein>
<dbReference type="RefSeq" id="XP_018438691.1">
    <property type="nucleotide sequence ID" value="XM_018583189.2"/>
</dbReference>
<dbReference type="PRINTS" id="PR00160">
    <property type="entry name" value="GLUTAREDOXIN"/>
</dbReference>
<dbReference type="SUPFAM" id="SSF52833">
    <property type="entry name" value="Thioredoxin-like"/>
    <property type="match status" value="1"/>
</dbReference>
<dbReference type="AlphaFoldDB" id="A0A6J0JUE4"/>
<dbReference type="InterPro" id="IPR011905">
    <property type="entry name" value="GlrX-like_pln_2"/>
</dbReference>
<dbReference type="Gene3D" id="3.40.30.10">
    <property type="entry name" value="Glutaredoxin"/>
    <property type="match status" value="1"/>
</dbReference>
<keyword evidence="3" id="KW-0963">Cytoplasm</keyword>
<dbReference type="CDD" id="cd03419">
    <property type="entry name" value="GRX_GRXh_1_2_like"/>
    <property type="match status" value="1"/>
</dbReference>
<evidence type="ECO:0000256" key="2">
    <source>
        <dbReference type="ARBA" id="ARBA00007568"/>
    </source>
</evidence>
<dbReference type="InterPro" id="IPR036249">
    <property type="entry name" value="Thioredoxin-like_sf"/>
</dbReference>
<evidence type="ECO:0000256" key="1">
    <source>
        <dbReference type="ARBA" id="ARBA00004496"/>
    </source>
</evidence>
<feature type="domain" description="Glutaredoxin" evidence="5">
    <location>
        <begin position="14"/>
        <end position="75"/>
    </location>
</feature>
<keyword evidence="6" id="KW-1185">Reference proteome</keyword>
<dbReference type="GeneID" id="108811141"/>
<gene>
    <name evidence="7" type="primary">LOC108811141</name>
</gene>
<name>A0A6J0JUE4_RAPSA</name>
<comment type="subcellular location">
    <subcellularLocation>
        <location evidence="1">Cytoplasm</location>
    </subcellularLocation>
</comment>
<dbReference type="PROSITE" id="PS51354">
    <property type="entry name" value="GLUTAREDOXIN_2"/>
    <property type="match status" value="1"/>
</dbReference>
<dbReference type="OrthoDB" id="418495at2759"/>
<dbReference type="InterPro" id="IPR002109">
    <property type="entry name" value="Glutaredoxin"/>
</dbReference>
<evidence type="ECO:0000256" key="3">
    <source>
        <dbReference type="ARBA" id="ARBA00022490"/>
    </source>
</evidence>
<organism evidence="6 7">
    <name type="scientific">Raphanus sativus</name>
    <name type="common">Radish</name>
    <name type="synonym">Raphanus raphanistrum var. sativus</name>
    <dbReference type="NCBI Taxonomy" id="3726"/>
    <lineage>
        <taxon>Eukaryota</taxon>
        <taxon>Viridiplantae</taxon>
        <taxon>Streptophyta</taxon>
        <taxon>Embryophyta</taxon>
        <taxon>Tracheophyta</taxon>
        <taxon>Spermatophyta</taxon>
        <taxon>Magnoliopsida</taxon>
        <taxon>eudicotyledons</taxon>
        <taxon>Gunneridae</taxon>
        <taxon>Pentapetalae</taxon>
        <taxon>rosids</taxon>
        <taxon>malvids</taxon>
        <taxon>Brassicales</taxon>
        <taxon>Brassicaceae</taxon>
        <taxon>Brassiceae</taxon>
        <taxon>Raphanus</taxon>
    </lineage>
</organism>
<dbReference type="KEGG" id="rsz:108811141"/>